<keyword evidence="1" id="KW-0732">Signal</keyword>
<dbReference type="RefSeq" id="WP_135993376.1">
    <property type="nucleotide sequence ID" value="NZ_CARMWJ010000037.1"/>
</dbReference>
<name>A0A4S2FWE7_9BACT</name>
<protein>
    <submittedName>
        <fullName evidence="2">Uncharacterized protein</fullName>
    </submittedName>
</protein>
<organism evidence="2 3">
    <name type="scientific">Muribaculum intestinale</name>
    <dbReference type="NCBI Taxonomy" id="1796646"/>
    <lineage>
        <taxon>Bacteria</taxon>
        <taxon>Pseudomonadati</taxon>
        <taxon>Bacteroidota</taxon>
        <taxon>Bacteroidia</taxon>
        <taxon>Bacteroidales</taxon>
        <taxon>Muribaculaceae</taxon>
        <taxon>Muribaculum</taxon>
    </lineage>
</organism>
<dbReference type="EMBL" id="SRYD01000030">
    <property type="protein sequence ID" value="TGY73735.1"/>
    <property type="molecule type" value="Genomic_DNA"/>
</dbReference>
<feature type="signal peptide" evidence="1">
    <location>
        <begin position="1"/>
        <end position="21"/>
    </location>
</feature>
<dbReference type="Proteomes" id="UP000306630">
    <property type="component" value="Unassembled WGS sequence"/>
</dbReference>
<reference evidence="2 3" key="1">
    <citation type="submission" date="2019-04" db="EMBL/GenBank/DDBJ databases">
        <title>Microbes associate with the intestines of laboratory mice.</title>
        <authorList>
            <person name="Navarre W."/>
            <person name="Wong E."/>
            <person name="Huang K."/>
            <person name="Tropini C."/>
            <person name="Ng K."/>
            <person name="Yu B."/>
        </authorList>
    </citation>
    <scope>NUCLEOTIDE SEQUENCE [LARGE SCALE GENOMIC DNA]</scope>
    <source>
        <strain evidence="2 3">NM06_A21</strain>
    </source>
</reference>
<comment type="caution">
    <text evidence="2">The sequence shown here is derived from an EMBL/GenBank/DDBJ whole genome shotgun (WGS) entry which is preliminary data.</text>
</comment>
<gene>
    <name evidence="2" type="ORF">E5333_08520</name>
</gene>
<evidence type="ECO:0000313" key="2">
    <source>
        <dbReference type="EMBL" id="TGY73735.1"/>
    </source>
</evidence>
<dbReference type="AlphaFoldDB" id="A0A4S2FWE7"/>
<feature type="chain" id="PRO_5021003002" evidence="1">
    <location>
        <begin position="22"/>
        <end position="486"/>
    </location>
</feature>
<evidence type="ECO:0000313" key="3">
    <source>
        <dbReference type="Proteomes" id="UP000306630"/>
    </source>
</evidence>
<accession>A0A4S2FWE7</accession>
<evidence type="ECO:0000256" key="1">
    <source>
        <dbReference type="SAM" id="SignalP"/>
    </source>
</evidence>
<proteinExistence type="predicted"/>
<sequence>MKKSLLALCTFAFAGLIPVSAEEWNSIGQGVYYEDLMPALDPAIEAGQHWAVDIEESADVKGLYRFIPYHRYSPIAEYLEGPDNTYMIVHAENPDKVWIEDFEPYPDYGIFSFSQMCAETGWDVSTEYKYGTLSDGCISFPDRSVATVDIMSEEQGWINTTVNGLFKIYLPGAGTVTDDYSLYISYGYCGSDNRVPVSLTLGADVVSVKYLLTKGLVEDVDDSYLAKVASEGIAAEGTEIVVQPKSRGVHTLVIATLDATSAPRAGKTAYVYGSDDEDGKWESLGMTWYNESFVAGYYEEIPEIELNVEIQKHKSVAGFYRLVNPYAAHPFCTSIGHSGHNHYIYIHAEEPDYVYIENSPIGADFGYGEGRVTSTVANLLDSGLTMAEIKTAGVDFGTLEDGIIEFRNWGLWYGERDYFDGDWTSTGEHFRVRVPSGGMSGIDSVSDAYSMEPEYFNLQGVHLQDKPDAGVFIEKRAGVSRKVIVK</sequence>